<dbReference type="GeneID" id="10394976"/>
<accession>F2KRA7</accession>
<dbReference type="Proteomes" id="UP000008136">
    <property type="component" value="Chromosome"/>
</dbReference>
<dbReference type="HOGENOM" id="CLU_2190901_0_0_2"/>
<dbReference type="AlphaFoldDB" id="F2KRA7"/>
<protein>
    <submittedName>
        <fullName evidence="2">Uncharacterized protein</fullName>
    </submittedName>
</protein>
<dbReference type="EMBL" id="CP002588">
    <property type="protein sequence ID" value="AEA47841.1"/>
    <property type="molecule type" value="Genomic_DNA"/>
</dbReference>
<feature type="transmembrane region" description="Helical" evidence="1">
    <location>
        <begin position="83"/>
        <end position="107"/>
    </location>
</feature>
<evidence type="ECO:0000256" key="1">
    <source>
        <dbReference type="SAM" id="Phobius"/>
    </source>
</evidence>
<sequence length="108" mass="12597">MLSEMEELVLKVVMLGEKRVDKIAKKCGISTILAEKIIERLIEKGYIDYELNPLEKAYRELKWVDWKHGFSYYGEDTKKLVRFIADLAVVIAAIIFISTLMHFFGIIR</sequence>
<name>F2KRA7_ARCVS</name>
<gene>
    <name evidence="2" type="ordered locus">Arcve_1846</name>
</gene>
<keyword evidence="1" id="KW-0812">Transmembrane</keyword>
<keyword evidence="1" id="KW-0472">Membrane</keyword>
<dbReference type="STRING" id="693661.Arcve_1846"/>
<dbReference type="RefSeq" id="WP_013684497.1">
    <property type="nucleotide sequence ID" value="NC_015320.1"/>
</dbReference>
<dbReference type="InterPro" id="IPR036390">
    <property type="entry name" value="WH_DNA-bd_sf"/>
</dbReference>
<evidence type="ECO:0000313" key="3">
    <source>
        <dbReference type="Proteomes" id="UP000008136"/>
    </source>
</evidence>
<organism evidence="2 3">
    <name type="scientific">Archaeoglobus veneficus (strain DSM 11195 / SNP6)</name>
    <dbReference type="NCBI Taxonomy" id="693661"/>
    <lineage>
        <taxon>Archaea</taxon>
        <taxon>Methanobacteriati</taxon>
        <taxon>Methanobacteriota</taxon>
        <taxon>Archaeoglobi</taxon>
        <taxon>Archaeoglobales</taxon>
        <taxon>Archaeoglobaceae</taxon>
        <taxon>Archaeoglobus</taxon>
    </lineage>
</organism>
<dbReference type="KEGG" id="ave:Arcve_1846"/>
<reference evidence="2 3" key="1">
    <citation type="submission" date="2011-03" db="EMBL/GenBank/DDBJ databases">
        <title>The complete genome of Archaeoglobus veneficus SNP6.</title>
        <authorList>
            <consortium name="US DOE Joint Genome Institute (JGI-PGF)"/>
            <person name="Lucas S."/>
            <person name="Copeland A."/>
            <person name="Lapidus A."/>
            <person name="Bruce D."/>
            <person name="Goodwin L."/>
            <person name="Pitluck S."/>
            <person name="Kyrpides N."/>
            <person name="Mavromatis K."/>
            <person name="Pagani I."/>
            <person name="Ivanova N."/>
            <person name="Mikhailova N."/>
            <person name="Lu M."/>
            <person name="Detter J.C."/>
            <person name="Tapia R."/>
            <person name="Han C."/>
            <person name="Land M."/>
            <person name="Hauser L."/>
            <person name="Markowitz V."/>
            <person name="Cheng J.-F."/>
            <person name="Hugenholtz P."/>
            <person name="Woyke T."/>
            <person name="Wu D."/>
            <person name="Spring S."/>
            <person name="Brambilla E."/>
            <person name="Klenk H.-P."/>
            <person name="Eisen J.A."/>
        </authorList>
    </citation>
    <scope>NUCLEOTIDE SEQUENCE [LARGE SCALE GENOMIC DNA]</scope>
    <source>
        <strain>SNP6</strain>
    </source>
</reference>
<dbReference type="SUPFAM" id="SSF46785">
    <property type="entry name" value="Winged helix' DNA-binding domain"/>
    <property type="match status" value="1"/>
</dbReference>
<keyword evidence="1" id="KW-1133">Transmembrane helix</keyword>
<keyword evidence="3" id="KW-1185">Reference proteome</keyword>
<proteinExistence type="predicted"/>
<evidence type="ECO:0000313" key="2">
    <source>
        <dbReference type="EMBL" id="AEA47841.1"/>
    </source>
</evidence>